<accession>A0A9D3YEQ2</accession>
<dbReference type="AlphaFoldDB" id="A0A9D3YEQ2"/>
<dbReference type="EMBL" id="JAIWYP010000016">
    <property type="protein sequence ID" value="KAH3697037.1"/>
    <property type="molecule type" value="Genomic_DNA"/>
</dbReference>
<organism evidence="2 3">
    <name type="scientific">Dreissena polymorpha</name>
    <name type="common">Zebra mussel</name>
    <name type="synonym">Mytilus polymorpha</name>
    <dbReference type="NCBI Taxonomy" id="45954"/>
    <lineage>
        <taxon>Eukaryota</taxon>
        <taxon>Metazoa</taxon>
        <taxon>Spiralia</taxon>
        <taxon>Lophotrochozoa</taxon>
        <taxon>Mollusca</taxon>
        <taxon>Bivalvia</taxon>
        <taxon>Autobranchia</taxon>
        <taxon>Heteroconchia</taxon>
        <taxon>Euheterodonta</taxon>
        <taxon>Imparidentia</taxon>
        <taxon>Neoheterodontei</taxon>
        <taxon>Myida</taxon>
        <taxon>Dreissenoidea</taxon>
        <taxon>Dreissenidae</taxon>
        <taxon>Dreissena</taxon>
    </lineage>
</organism>
<keyword evidence="3" id="KW-1185">Reference proteome</keyword>
<feature type="chain" id="PRO_5038504511" description="Protein quiver" evidence="1">
    <location>
        <begin position="21"/>
        <end position="115"/>
    </location>
</feature>
<proteinExistence type="predicted"/>
<evidence type="ECO:0008006" key="4">
    <source>
        <dbReference type="Google" id="ProtNLM"/>
    </source>
</evidence>
<sequence>MKWSISVICILSLYAGYAAAIRCYECDSITNSACEDTFKADGFQPKDDCTTCMKVKGRKDGIQYHAILRYYPINASQKPSLVSMWTFVGAGKTFVTAPLACLQVSPSCLFLLSYL</sequence>
<evidence type="ECO:0000256" key="1">
    <source>
        <dbReference type="SAM" id="SignalP"/>
    </source>
</evidence>
<keyword evidence="1" id="KW-0732">Signal</keyword>
<feature type="signal peptide" evidence="1">
    <location>
        <begin position="1"/>
        <end position="20"/>
    </location>
</feature>
<reference evidence="2" key="2">
    <citation type="submission" date="2020-11" db="EMBL/GenBank/DDBJ databases">
        <authorList>
            <person name="McCartney M.A."/>
            <person name="Auch B."/>
            <person name="Kono T."/>
            <person name="Mallez S."/>
            <person name="Becker A."/>
            <person name="Gohl D.M."/>
            <person name="Silverstein K.A.T."/>
            <person name="Koren S."/>
            <person name="Bechman K.B."/>
            <person name="Herman A."/>
            <person name="Abrahante J.E."/>
            <person name="Garbe J."/>
        </authorList>
    </citation>
    <scope>NUCLEOTIDE SEQUENCE</scope>
    <source>
        <strain evidence="2">Duluth1</strain>
        <tissue evidence="2">Whole animal</tissue>
    </source>
</reference>
<protein>
    <recommendedName>
        <fullName evidence="4">Protein quiver</fullName>
    </recommendedName>
</protein>
<dbReference type="Proteomes" id="UP000828390">
    <property type="component" value="Unassembled WGS sequence"/>
</dbReference>
<reference evidence="2" key="1">
    <citation type="journal article" date="2019" name="bioRxiv">
        <title>The Genome of the Zebra Mussel, Dreissena polymorpha: A Resource for Invasive Species Research.</title>
        <authorList>
            <person name="McCartney M.A."/>
            <person name="Auch B."/>
            <person name="Kono T."/>
            <person name="Mallez S."/>
            <person name="Zhang Y."/>
            <person name="Obille A."/>
            <person name="Becker A."/>
            <person name="Abrahante J.E."/>
            <person name="Garbe J."/>
            <person name="Badalamenti J.P."/>
            <person name="Herman A."/>
            <person name="Mangelson H."/>
            <person name="Liachko I."/>
            <person name="Sullivan S."/>
            <person name="Sone E.D."/>
            <person name="Koren S."/>
            <person name="Silverstein K.A.T."/>
            <person name="Beckman K.B."/>
            <person name="Gohl D.M."/>
        </authorList>
    </citation>
    <scope>NUCLEOTIDE SEQUENCE</scope>
    <source>
        <strain evidence="2">Duluth1</strain>
        <tissue evidence="2">Whole animal</tissue>
    </source>
</reference>
<name>A0A9D3YEQ2_DREPO</name>
<comment type="caution">
    <text evidence="2">The sequence shown here is derived from an EMBL/GenBank/DDBJ whole genome shotgun (WGS) entry which is preliminary data.</text>
</comment>
<gene>
    <name evidence="2" type="ORF">DPMN_084522</name>
</gene>
<evidence type="ECO:0000313" key="2">
    <source>
        <dbReference type="EMBL" id="KAH3697037.1"/>
    </source>
</evidence>
<evidence type="ECO:0000313" key="3">
    <source>
        <dbReference type="Proteomes" id="UP000828390"/>
    </source>
</evidence>